<sequence>MLPPFPDREQSENDVETTTSVPVSRTQLQIAPPSVDDEHSLNVVVFPLSPIVNICDAPIVNEIVDFDVRAENKQFFTDIVPVPEINDSPSAQFANDTSEMVVVPALVFTKVDESVGGRETVPAVRISDPPAVLIGLCVVGMVDGIVNCQLEKVSVPTSSVRVSNVSAEFAPDAIWICPSPWRVREQPEDCRSVHVSADDLKTVDRTKAESMSTTFISFMFVITVSIVAHANCYIPHFV</sequence>
<accession>A0ABQ9WW39</accession>
<feature type="transmembrane region" description="Helical" evidence="2">
    <location>
        <begin position="215"/>
        <end position="234"/>
    </location>
</feature>
<evidence type="ECO:0000313" key="3">
    <source>
        <dbReference type="EMBL" id="KAK2943712.1"/>
    </source>
</evidence>
<protein>
    <submittedName>
        <fullName evidence="3">Uncharacterized protein</fullName>
    </submittedName>
</protein>
<dbReference type="EMBL" id="JARBJD010000332">
    <property type="protein sequence ID" value="KAK2943712.1"/>
    <property type="molecule type" value="Genomic_DNA"/>
</dbReference>
<comment type="caution">
    <text evidence="3">The sequence shown here is derived from an EMBL/GenBank/DDBJ whole genome shotgun (WGS) entry which is preliminary data.</text>
</comment>
<dbReference type="Proteomes" id="UP001281761">
    <property type="component" value="Unassembled WGS sequence"/>
</dbReference>
<name>A0ABQ9WW39_9EUKA</name>
<keyword evidence="2" id="KW-1133">Transmembrane helix</keyword>
<keyword evidence="2" id="KW-0472">Membrane</keyword>
<feature type="region of interest" description="Disordered" evidence="1">
    <location>
        <begin position="1"/>
        <end position="22"/>
    </location>
</feature>
<evidence type="ECO:0000313" key="4">
    <source>
        <dbReference type="Proteomes" id="UP001281761"/>
    </source>
</evidence>
<organism evidence="3 4">
    <name type="scientific">Blattamonas nauphoetae</name>
    <dbReference type="NCBI Taxonomy" id="2049346"/>
    <lineage>
        <taxon>Eukaryota</taxon>
        <taxon>Metamonada</taxon>
        <taxon>Preaxostyla</taxon>
        <taxon>Oxymonadida</taxon>
        <taxon>Blattamonas</taxon>
    </lineage>
</organism>
<feature type="compositionally biased region" description="Basic and acidic residues" evidence="1">
    <location>
        <begin position="1"/>
        <end position="11"/>
    </location>
</feature>
<keyword evidence="4" id="KW-1185">Reference proteome</keyword>
<reference evidence="3 4" key="1">
    <citation type="journal article" date="2022" name="bioRxiv">
        <title>Genomics of Preaxostyla Flagellates Illuminates Evolutionary Transitions and the Path Towards Mitochondrial Loss.</title>
        <authorList>
            <person name="Novak L.V.F."/>
            <person name="Treitli S.C."/>
            <person name="Pyrih J."/>
            <person name="Halakuc P."/>
            <person name="Pipaliya S.V."/>
            <person name="Vacek V."/>
            <person name="Brzon O."/>
            <person name="Soukal P."/>
            <person name="Eme L."/>
            <person name="Dacks J.B."/>
            <person name="Karnkowska A."/>
            <person name="Elias M."/>
            <person name="Hampl V."/>
        </authorList>
    </citation>
    <scope>NUCLEOTIDE SEQUENCE [LARGE SCALE GENOMIC DNA]</scope>
    <source>
        <strain evidence="3">NAU3</strain>
        <tissue evidence="3">Gut</tissue>
    </source>
</reference>
<evidence type="ECO:0000256" key="2">
    <source>
        <dbReference type="SAM" id="Phobius"/>
    </source>
</evidence>
<proteinExistence type="predicted"/>
<evidence type="ECO:0000256" key="1">
    <source>
        <dbReference type="SAM" id="MobiDB-lite"/>
    </source>
</evidence>
<keyword evidence="2" id="KW-0812">Transmembrane</keyword>
<gene>
    <name evidence="3" type="ORF">BLNAU_21363</name>
</gene>